<dbReference type="EMBL" id="MGAY01000007">
    <property type="protein sequence ID" value="OGK57272.1"/>
    <property type="molecule type" value="Genomic_DNA"/>
</dbReference>
<dbReference type="STRING" id="1802074.A3J15_02165"/>
<evidence type="ECO:0000256" key="2">
    <source>
        <dbReference type="ARBA" id="ARBA00022448"/>
    </source>
</evidence>
<comment type="caution">
    <text evidence="7">The sequence shown here is derived from an EMBL/GenBank/DDBJ whole genome shotgun (WGS) entry which is preliminary data.</text>
</comment>
<dbReference type="Pfam" id="PF00213">
    <property type="entry name" value="OSCP"/>
    <property type="match status" value="1"/>
</dbReference>
<comment type="subcellular location">
    <subcellularLocation>
        <location evidence="1">Membrane</location>
    </subcellularLocation>
</comment>
<keyword evidence="3" id="KW-0375">Hydrogen ion transport</keyword>
<reference evidence="7 8" key="1">
    <citation type="journal article" date="2016" name="Nat. Commun.">
        <title>Thousands of microbial genomes shed light on interconnected biogeochemical processes in an aquifer system.</title>
        <authorList>
            <person name="Anantharaman K."/>
            <person name="Brown C.T."/>
            <person name="Hug L.A."/>
            <person name="Sharon I."/>
            <person name="Castelle C.J."/>
            <person name="Probst A.J."/>
            <person name="Thomas B.C."/>
            <person name="Singh A."/>
            <person name="Wilkins M.J."/>
            <person name="Karaoz U."/>
            <person name="Brodie E.L."/>
            <person name="Williams K.H."/>
            <person name="Hubbard S.S."/>
            <person name="Banfield J.F."/>
        </authorList>
    </citation>
    <scope>NUCLEOTIDE SEQUENCE [LARGE SCALE GENOMIC DNA]</scope>
</reference>
<dbReference type="GO" id="GO:0016020">
    <property type="term" value="C:membrane"/>
    <property type="evidence" value="ECO:0007669"/>
    <property type="project" value="UniProtKB-SubCell"/>
</dbReference>
<accession>A0A1F7JNR6</accession>
<dbReference type="InterPro" id="IPR000711">
    <property type="entry name" value="ATPase_OSCP/dsu"/>
</dbReference>
<keyword evidence="6" id="KW-0066">ATP synthesis</keyword>
<sequence>MKIDQNLRENLKNLIIKRIKEDSENSAIIETPYKLSVDELSDFKNKFPFLQKCRIENLVTDKLIGGYVIRHGSEIIDGSLATRINNIIVSLKI</sequence>
<gene>
    <name evidence="7" type="ORF">A3J15_02165</name>
</gene>
<keyword evidence="5" id="KW-0472">Membrane</keyword>
<proteinExistence type="predicted"/>
<evidence type="ECO:0000313" key="7">
    <source>
        <dbReference type="EMBL" id="OGK57272.1"/>
    </source>
</evidence>
<evidence type="ECO:0000256" key="3">
    <source>
        <dbReference type="ARBA" id="ARBA00022781"/>
    </source>
</evidence>
<name>A0A1F7JNR6_9BACT</name>
<keyword evidence="4" id="KW-0406">Ion transport</keyword>
<evidence type="ECO:0000313" key="8">
    <source>
        <dbReference type="Proteomes" id="UP000176376"/>
    </source>
</evidence>
<evidence type="ECO:0000256" key="4">
    <source>
        <dbReference type="ARBA" id="ARBA00023065"/>
    </source>
</evidence>
<organism evidence="7 8">
    <name type="scientific">Candidatus Roizmanbacteria bacterium RIFCSPLOWO2_02_FULL_38_10</name>
    <dbReference type="NCBI Taxonomy" id="1802074"/>
    <lineage>
        <taxon>Bacteria</taxon>
        <taxon>Candidatus Roizmaniibacteriota</taxon>
    </lineage>
</organism>
<dbReference type="AlphaFoldDB" id="A0A1F7JNR6"/>
<protein>
    <submittedName>
        <fullName evidence="7">Uncharacterized protein</fullName>
    </submittedName>
</protein>
<keyword evidence="2" id="KW-0813">Transport</keyword>
<dbReference type="Proteomes" id="UP000176376">
    <property type="component" value="Unassembled WGS sequence"/>
</dbReference>
<evidence type="ECO:0000256" key="6">
    <source>
        <dbReference type="ARBA" id="ARBA00023310"/>
    </source>
</evidence>
<dbReference type="GO" id="GO:0046933">
    <property type="term" value="F:proton-transporting ATP synthase activity, rotational mechanism"/>
    <property type="evidence" value="ECO:0007669"/>
    <property type="project" value="InterPro"/>
</dbReference>
<evidence type="ECO:0000256" key="5">
    <source>
        <dbReference type="ARBA" id="ARBA00023136"/>
    </source>
</evidence>
<evidence type="ECO:0000256" key="1">
    <source>
        <dbReference type="ARBA" id="ARBA00004370"/>
    </source>
</evidence>